<evidence type="ECO:0000256" key="3">
    <source>
        <dbReference type="ARBA" id="ARBA00023287"/>
    </source>
</evidence>
<dbReference type="Gene3D" id="3.30.700.10">
    <property type="entry name" value="Glycoprotein, Type 4 Pilin"/>
    <property type="match status" value="1"/>
</dbReference>
<dbReference type="RefSeq" id="WP_075270007.1">
    <property type="nucleotide sequence ID" value="NZ_CP014332.1"/>
</dbReference>
<gene>
    <name evidence="5" type="ORF">FOL01_1397</name>
</gene>
<dbReference type="OrthoDB" id="2149619at2"/>
<evidence type="ECO:0000256" key="4">
    <source>
        <dbReference type="SAM" id="Phobius"/>
    </source>
</evidence>
<keyword evidence="4" id="KW-0472">Membrane</keyword>
<dbReference type="PRINTS" id="PR00813">
    <property type="entry name" value="BCTERIALGSPG"/>
</dbReference>
<dbReference type="KEGG" id="wjo:FOL01_1397"/>
<evidence type="ECO:0000313" key="6">
    <source>
        <dbReference type="Proteomes" id="UP000185473"/>
    </source>
</evidence>
<protein>
    <submittedName>
        <fullName evidence="5">Late competence protein ComGC, access of DNA to ComEA</fullName>
    </submittedName>
</protein>
<dbReference type="Pfam" id="PF07963">
    <property type="entry name" value="N_methyl"/>
    <property type="match status" value="1"/>
</dbReference>
<feature type="transmembrane region" description="Helical" evidence="4">
    <location>
        <begin position="12"/>
        <end position="32"/>
    </location>
</feature>
<dbReference type="NCBIfam" id="TIGR02532">
    <property type="entry name" value="IV_pilin_GFxxxE"/>
    <property type="match status" value="1"/>
</dbReference>
<dbReference type="GO" id="GO:0015627">
    <property type="term" value="C:type II protein secretion system complex"/>
    <property type="evidence" value="ECO:0007669"/>
    <property type="project" value="InterPro"/>
</dbReference>
<accession>A0A1L6RCJ9</accession>
<name>A0A1L6RCJ9_9LACO</name>
<dbReference type="GO" id="GO:0030420">
    <property type="term" value="P:establishment of competence for transformation"/>
    <property type="evidence" value="ECO:0007669"/>
    <property type="project" value="UniProtKB-KW"/>
</dbReference>
<evidence type="ECO:0000256" key="2">
    <source>
        <dbReference type="ARBA" id="ARBA00022481"/>
    </source>
</evidence>
<dbReference type="SUPFAM" id="SSF54523">
    <property type="entry name" value="Pili subunits"/>
    <property type="match status" value="1"/>
</dbReference>
<keyword evidence="4" id="KW-1133">Transmembrane helix</keyword>
<dbReference type="PROSITE" id="PS00409">
    <property type="entry name" value="PROKAR_NTER_METHYL"/>
    <property type="match status" value="1"/>
</dbReference>
<keyword evidence="6" id="KW-1185">Reference proteome</keyword>
<dbReference type="PANTHER" id="PTHR30093">
    <property type="entry name" value="GENERAL SECRETION PATHWAY PROTEIN G"/>
    <property type="match status" value="1"/>
</dbReference>
<dbReference type="InterPro" id="IPR000983">
    <property type="entry name" value="Bac_GSPG_pilin"/>
</dbReference>
<keyword evidence="3" id="KW-0178">Competence</keyword>
<dbReference type="STRING" id="1631871.FOL01_1397"/>
<sequence>MKKKQFSRRRGFTLIEVVTTLFIIGLLVVLIYPNVASIRKAAEDRQRTALMHTLQSQINMYHIAHEDGNGQAITLANLMNSGYLTNAQVQQMTKAHFEIKGDKVVQGK</sequence>
<evidence type="ECO:0000313" key="5">
    <source>
        <dbReference type="EMBL" id="APS42256.1"/>
    </source>
</evidence>
<comment type="subcellular location">
    <subcellularLocation>
        <location evidence="1">Cell surface</location>
    </subcellularLocation>
</comment>
<dbReference type="InterPro" id="IPR045584">
    <property type="entry name" value="Pilin-like"/>
</dbReference>
<proteinExistence type="predicted"/>
<evidence type="ECO:0000256" key="1">
    <source>
        <dbReference type="ARBA" id="ARBA00004241"/>
    </source>
</evidence>
<dbReference type="GO" id="GO:0009986">
    <property type="term" value="C:cell surface"/>
    <property type="evidence" value="ECO:0007669"/>
    <property type="project" value="UniProtKB-SubCell"/>
</dbReference>
<keyword evidence="4" id="KW-0812">Transmembrane</keyword>
<dbReference type="AlphaFoldDB" id="A0A1L6RCJ9"/>
<dbReference type="EMBL" id="CP014332">
    <property type="protein sequence ID" value="APS42256.1"/>
    <property type="molecule type" value="Genomic_DNA"/>
</dbReference>
<dbReference type="Proteomes" id="UP000185473">
    <property type="component" value="Chromosome"/>
</dbReference>
<reference evidence="5 6" key="1">
    <citation type="submission" date="2016-02" db="EMBL/GenBank/DDBJ databases">
        <title>Complete Genome Sequence of Weissella jogaejeotgali FOL01.</title>
        <authorList>
            <person name="Lee J.-H."/>
            <person name="Ku H.-J."/>
        </authorList>
    </citation>
    <scope>NUCLEOTIDE SEQUENCE [LARGE SCALE GENOMIC DNA]</scope>
    <source>
        <strain evidence="5 6">FOL01</strain>
    </source>
</reference>
<dbReference type="GO" id="GO:0015628">
    <property type="term" value="P:protein secretion by the type II secretion system"/>
    <property type="evidence" value="ECO:0007669"/>
    <property type="project" value="InterPro"/>
</dbReference>
<organism evidence="5 6">
    <name type="scientific">Weissella jogaejeotgali</name>
    <dbReference type="NCBI Taxonomy" id="1631871"/>
    <lineage>
        <taxon>Bacteria</taxon>
        <taxon>Bacillati</taxon>
        <taxon>Bacillota</taxon>
        <taxon>Bacilli</taxon>
        <taxon>Lactobacillales</taxon>
        <taxon>Lactobacillaceae</taxon>
        <taxon>Weissella</taxon>
    </lineage>
</organism>
<keyword evidence="2" id="KW-0488">Methylation</keyword>
<dbReference type="InterPro" id="IPR012902">
    <property type="entry name" value="N_methyl_site"/>
</dbReference>